<dbReference type="InterPro" id="IPR035431">
    <property type="entry name" value="HPS5"/>
</dbReference>
<reference evidence="7" key="2">
    <citation type="submission" date="2017-12" db="EMBL/GenBank/DDBJ databases">
        <title>Genome sequence of the Bar-tailed Godwit (Limosa lapponica baueri).</title>
        <authorList>
            <person name="Lima N.C.B."/>
            <person name="Parody-Merino A.M."/>
            <person name="Battley P.F."/>
            <person name="Fidler A.E."/>
            <person name="Prosdocimi F."/>
        </authorList>
    </citation>
    <scope>NUCLEOTIDE SEQUENCE [LARGE SCALE GENOMIC DNA]</scope>
</reference>
<accession>A0A2I0UT23</accession>
<comment type="function">
    <text evidence="2">May regulate the synthesis and function of lysosomes and of highly specialized organelles, such as melanosomes and platelet dense granules.</text>
</comment>
<comment type="subunit">
    <text evidence="2">Component of the biogenesis of lysosome-related organelles complex-2 (or BLOC2) composed of HPS3, HPS5 and HPS6.</text>
</comment>
<evidence type="ECO:0000256" key="2">
    <source>
        <dbReference type="PIRNR" id="PIRNR037475"/>
    </source>
</evidence>
<dbReference type="Pfam" id="PF23758">
    <property type="entry name" value="TPR_HPS5"/>
    <property type="match status" value="1"/>
</dbReference>
<dbReference type="InterPro" id="IPR015943">
    <property type="entry name" value="WD40/YVTN_repeat-like_dom_sf"/>
</dbReference>
<evidence type="ECO:0000256" key="1">
    <source>
        <dbReference type="ARBA" id="ARBA00010697"/>
    </source>
</evidence>
<dbReference type="Gene3D" id="2.130.10.10">
    <property type="entry name" value="YVTN repeat-like/Quinoprotein amine dehydrogenase"/>
    <property type="match status" value="1"/>
</dbReference>
<keyword evidence="2" id="KW-0963">Cytoplasm</keyword>
<gene>
    <name evidence="6" type="ORF">llap_491</name>
</gene>
<feature type="compositionally biased region" description="Basic and acidic residues" evidence="3">
    <location>
        <begin position="449"/>
        <end position="461"/>
    </location>
</feature>
<dbReference type="PANTHER" id="PTHR23287:SF18">
    <property type="entry name" value="BLOC-2 COMPLEX MEMBER HPS5"/>
    <property type="match status" value="1"/>
</dbReference>
<dbReference type="EMBL" id="KZ505641">
    <property type="protein sequence ID" value="PKU49179.1"/>
    <property type="molecule type" value="Genomic_DNA"/>
</dbReference>
<dbReference type="InterPro" id="IPR036322">
    <property type="entry name" value="WD40_repeat_dom_sf"/>
</dbReference>
<sequence>MASVPIIPDSYNHVLAEFECLDPLLSALRLDSSRLKCTCVAVSKRWLALGSSGGGLNLIQKDGWKQRLFLTHKEGAIARVACCLHDEDYVAVATSQGLVVVWELNQERRGKPERIYVSSEHKGRKVTALCWDTAALRVFVGDHVGKVSAIKINTSKQGKARKNLPLDRLEHLKSQLDASTQQDLITQLEELISKLEPLDSACSSRRSSISSHESFSVLDSGIYRVISRRGSQSDEDSCSLHSQTFSEDERLKEFPAHQEDEQVELDNVSHASVTVEADRNETFLPFSIPLSFRSPSPLVSLQAVKESVSSFVRKTTEKIGTLHISPDTRGRQEAKDDEPLQELTVNLVASPQEEKELEPDSCQLPEEDHLRDLKSATAEAIAKLQDPLVLLEPQCMRRVLQEWLTYLEEKFGRKEHSASSAKKSKTVCAEEERAVLEENLQLDPTDGDPADKEQSSNFKDCPEKENIDDTCVSKNMCENSTDLRGPLDCCFQVSSPCVIEPDVQKDLVELTTLCFELCVFSCGSGGAEESSDGSLPLAASQTLTCRFMRSYFFLLDLKRLKQCIITMYAASPNVWETYITGLKELTCHSPVALAMENEDMLKILKQLHDLGPWDDSPLLLVHAQRLYDKFGETALRPLIKFHPSILPSDIKQLCRNDPAHFLAYLDSLVKSKPEDKRSSLLRSLLQPESVRLDWLRLAVSHDAPQRTNTVDAEGNPRPRSHLFTWGYSQLILLLIKLPADFVTKEKMADICKSHGFWPGYLFLCLELDRRTEAFTNIVHLDDLSLLNGEDGAIPETIEEWKFLLHLAQNHSTAFQHGPGNGNAVSNGSPSCPDCITVENVALLLAKAIGPNRALPLLQECGLTLELSERFTGVCEILKIAEKRQRALIQSMLERCDRFLWSQQA</sequence>
<evidence type="ECO:0000313" key="6">
    <source>
        <dbReference type="EMBL" id="PKU49179.1"/>
    </source>
</evidence>
<dbReference type="Pfam" id="PF23756">
    <property type="entry name" value="Beta-prop_HPS5"/>
    <property type="match status" value="1"/>
</dbReference>
<feature type="region of interest" description="Disordered" evidence="3">
    <location>
        <begin position="437"/>
        <end position="461"/>
    </location>
</feature>
<evidence type="ECO:0000256" key="3">
    <source>
        <dbReference type="SAM" id="MobiDB-lite"/>
    </source>
</evidence>
<dbReference type="OrthoDB" id="19493at2759"/>
<evidence type="ECO:0000259" key="5">
    <source>
        <dbReference type="Pfam" id="PF23758"/>
    </source>
</evidence>
<dbReference type="GO" id="GO:0031084">
    <property type="term" value="C:BLOC-2 complex"/>
    <property type="evidence" value="ECO:0007669"/>
    <property type="project" value="UniProtKB-UniRule"/>
</dbReference>
<feature type="domain" description="HPS5-like beta-propeller" evidence="4">
    <location>
        <begin position="15"/>
        <end position="174"/>
    </location>
</feature>
<organism evidence="6 7">
    <name type="scientific">Limosa lapponica baueri</name>
    <dbReference type="NCBI Taxonomy" id="1758121"/>
    <lineage>
        <taxon>Eukaryota</taxon>
        <taxon>Metazoa</taxon>
        <taxon>Chordata</taxon>
        <taxon>Craniata</taxon>
        <taxon>Vertebrata</taxon>
        <taxon>Euteleostomi</taxon>
        <taxon>Archelosauria</taxon>
        <taxon>Archosauria</taxon>
        <taxon>Dinosauria</taxon>
        <taxon>Saurischia</taxon>
        <taxon>Theropoda</taxon>
        <taxon>Coelurosauria</taxon>
        <taxon>Aves</taxon>
        <taxon>Neognathae</taxon>
        <taxon>Neoaves</taxon>
        <taxon>Charadriiformes</taxon>
        <taxon>Scolopacidae</taxon>
        <taxon>Limosa</taxon>
    </lineage>
</organism>
<protein>
    <recommendedName>
        <fullName evidence="2">Hermansky-Pudlak syndrome 5 protein homolog</fullName>
    </recommendedName>
</protein>
<comment type="similarity">
    <text evidence="1 2">Belongs to the HPS5 family.</text>
</comment>
<feature type="domain" description="HPS5 TPR" evidence="5">
    <location>
        <begin position="491"/>
        <end position="875"/>
    </location>
</feature>
<dbReference type="GO" id="GO:0048066">
    <property type="term" value="P:developmental pigmentation"/>
    <property type="evidence" value="ECO:0007669"/>
    <property type="project" value="TreeGrafter"/>
</dbReference>
<proteinExistence type="inferred from homology"/>
<dbReference type="Proteomes" id="UP000233556">
    <property type="component" value="Unassembled WGS sequence"/>
</dbReference>
<dbReference type="PANTHER" id="PTHR23287">
    <property type="entry name" value="RUBY-EYE2-LIKE PROTEIN"/>
    <property type="match status" value="1"/>
</dbReference>
<dbReference type="InterPro" id="IPR056445">
    <property type="entry name" value="TPR_HPS5"/>
</dbReference>
<dbReference type="InterPro" id="IPR056499">
    <property type="entry name" value="Beta-prop_HPS5-like"/>
</dbReference>
<dbReference type="SUPFAM" id="SSF50978">
    <property type="entry name" value="WD40 repeat-like"/>
    <property type="match status" value="1"/>
</dbReference>
<comment type="subcellular location">
    <subcellularLocation>
        <location evidence="2">Cytoplasm</location>
        <location evidence="2">Cytosol</location>
    </subcellularLocation>
</comment>
<evidence type="ECO:0000259" key="4">
    <source>
        <dbReference type="Pfam" id="PF23756"/>
    </source>
</evidence>
<dbReference type="GO" id="GO:0005829">
    <property type="term" value="C:cytosol"/>
    <property type="evidence" value="ECO:0007669"/>
    <property type="project" value="UniProtKB-SubCell"/>
</dbReference>
<name>A0A2I0UT23_LIMLA</name>
<dbReference type="PIRSF" id="PIRSF037475">
    <property type="entry name" value="BLOC-2_complex_Hps5"/>
    <property type="match status" value="1"/>
</dbReference>
<dbReference type="AlphaFoldDB" id="A0A2I0UT23"/>
<reference evidence="7" key="1">
    <citation type="submission" date="2017-11" db="EMBL/GenBank/DDBJ databases">
        <authorList>
            <person name="Lima N.C."/>
            <person name="Parody-Merino A.M."/>
            <person name="Battley P.F."/>
            <person name="Fidler A.E."/>
            <person name="Prosdocimi F."/>
        </authorList>
    </citation>
    <scope>NUCLEOTIDE SEQUENCE [LARGE SCALE GENOMIC DNA]</scope>
</reference>
<evidence type="ECO:0000313" key="7">
    <source>
        <dbReference type="Proteomes" id="UP000233556"/>
    </source>
</evidence>
<keyword evidence="7" id="KW-1185">Reference proteome</keyword>